<comment type="caution">
    <text evidence="8">The sequence shown here is derived from an EMBL/GenBank/DDBJ whole genome shotgun (WGS) entry which is preliminary data.</text>
</comment>
<dbReference type="GO" id="GO:0008270">
    <property type="term" value="F:zinc ion binding"/>
    <property type="evidence" value="ECO:0007669"/>
    <property type="project" value="InterPro"/>
</dbReference>
<dbReference type="SMART" id="SM00066">
    <property type="entry name" value="GAL4"/>
    <property type="match status" value="1"/>
</dbReference>
<dbReference type="SUPFAM" id="SSF57701">
    <property type="entry name" value="Zn2/Cys6 DNA-binding domain"/>
    <property type="match status" value="1"/>
</dbReference>
<keyword evidence="4" id="KW-0804">Transcription</keyword>
<dbReference type="CDD" id="cd00067">
    <property type="entry name" value="GAL4"/>
    <property type="match status" value="1"/>
</dbReference>
<evidence type="ECO:0000313" key="9">
    <source>
        <dbReference type="Proteomes" id="UP000696573"/>
    </source>
</evidence>
<dbReference type="PANTHER" id="PTHR47338">
    <property type="entry name" value="ZN(II)2CYS6 TRANSCRIPTION FACTOR (EUROFUNG)-RELATED"/>
    <property type="match status" value="1"/>
</dbReference>
<keyword evidence="2" id="KW-0479">Metal-binding</keyword>
<dbReference type="Gene3D" id="4.10.240.10">
    <property type="entry name" value="Zn(2)-C6 fungal-type DNA-binding domain"/>
    <property type="match status" value="1"/>
</dbReference>
<protein>
    <recommendedName>
        <fullName evidence="7">Zn(2)-C6 fungal-type domain-containing protein</fullName>
    </recommendedName>
</protein>
<dbReference type="CDD" id="cd12148">
    <property type="entry name" value="fungal_TF_MHR"/>
    <property type="match status" value="1"/>
</dbReference>
<gene>
    <name evidence="8" type="ORF">CRHIZ90672A_00018470</name>
</gene>
<dbReference type="GO" id="GO:0005634">
    <property type="term" value="C:nucleus"/>
    <property type="evidence" value="ECO:0007669"/>
    <property type="project" value="UniProtKB-SubCell"/>
</dbReference>
<dbReference type="InterPro" id="IPR001138">
    <property type="entry name" value="Zn2Cys6_DnaBD"/>
</dbReference>
<sequence length="781" mass="85706">MSTKHRLRRSCAFCRARKIKCSNETICEACRRQGADCIYDFEPPRPKTRTSMDGTASPALNRGRSSTCGSFHESPLLGGQMTEEPFLADEIEDVATVLDRTFFQSFNANTVRATPRSRSRPDASHLKKSSILSLLSHDLVGLSASQLGSLGCSHLEDESASFFLSGLDTDETQNMFDNVVPATNPVTEYGQRQQTQLIDVWYSTHPLSFLVSKTLLLRELRDGTHDEILLAVMLADANFTIGSEASNARGHALLQYATSQLRQRPLQTTKNSGVATDSGTVVYSGISTRIFSGISTVQALMLLGWNALTSSQFRRAITYIQLAGRLATDLKEQVITMDGMQLSSRINGIDVYDVEKELIDHLYWTTYSLTLWAYVQTGRGYFSVSPTVIPTIMIPATEETSSSIQLDLISENVNTLQKQKSSIREMWALAHVSISIANACGFHPQQHGHSMAGPVHRCRDTSRFLMESINELNKTGQGASAASFVLVIYHTLAIQFLFPAQSEDSIMADVVERLCYSVEEILQIFAHASNNKQEEIESSLKTALPAAFGLAIDTCSRALQLINAQKASGALLRTFPSIQAYTPKLDSMTSRLYTMSKDDFLDQRSGLRAIRKQLKASMRGTSSPRSHSLSRSVSSCSETPSLSQAPSMSPAGSDFSTAPTPENDVQSVFVSPKAQSMAPQAGMGQMFVDNSMMKSAWRSNPAMGTAAPNDLMYNAMNPNALGIHNADDLSLAGMVDLQQAWLPQMPMMTEVDMGSVQWDWSQPIKPDSVPTGGWSDMDMVL</sequence>
<feature type="domain" description="Zn(2)-C6 fungal-type" evidence="7">
    <location>
        <begin position="10"/>
        <end position="39"/>
    </location>
</feature>
<dbReference type="InterPro" id="IPR050815">
    <property type="entry name" value="TF_fung"/>
</dbReference>
<dbReference type="PROSITE" id="PS00463">
    <property type="entry name" value="ZN2_CY6_FUNGAL_1"/>
    <property type="match status" value="1"/>
</dbReference>
<evidence type="ECO:0000256" key="1">
    <source>
        <dbReference type="ARBA" id="ARBA00004123"/>
    </source>
</evidence>
<feature type="compositionally biased region" description="Low complexity" evidence="6">
    <location>
        <begin position="619"/>
        <end position="637"/>
    </location>
</feature>
<organism evidence="8 9">
    <name type="scientific">Clonostachys rhizophaga</name>
    <dbReference type="NCBI Taxonomy" id="160324"/>
    <lineage>
        <taxon>Eukaryota</taxon>
        <taxon>Fungi</taxon>
        <taxon>Dikarya</taxon>
        <taxon>Ascomycota</taxon>
        <taxon>Pezizomycotina</taxon>
        <taxon>Sordariomycetes</taxon>
        <taxon>Hypocreomycetidae</taxon>
        <taxon>Hypocreales</taxon>
        <taxon>Bionectriaceae</taxon>
        <taxon>Clonostachys</taxon>
    </lineage>
</organism>
<reference evidence="8" key="1">
    <citation type="submission" date="2021-10" db="EMBL/GenBank/DDBJ databases">
        <authorList>
            <person name="Piombo E."/>
        </authorList>
    </citation>
    <scope>NUCLEOTIDE SEQUENCE</scope>
</reference>
<dbReference type="Proteomes" id="UP000696573">
    <property type="component" value="Unassembled WGS sequence"/>
</dbReference>
<dbReference type="PROSITE" id="PS50048">
    <property type="entry name" value="ZN2_CY6_FUNGAL_2"/>
    <property type="match status" value="1"/>
</dbReference>
<comment type="subcellular location">
    <subcellularLocation>
        <location evidence="1">Nucleus</location>
    </subcellularLocation>
</comment>
<keyword evidence="5" id="KW-0539">Nucleus</keyword>
<evidence type="ECO:0000256" key="2">
    <source>
        <dbReference type="ARBA" id="ARBA00022723"/>
    </source>
</evidence>
<name>A0A9N9YHW0_9HYPO</name>
<feature type="compositionally biased region" description="Polar residues" evidence="6">
    <location>
        <begin position="654"/>
        <end position="664"/>
    </location>
</feature>
<feature type="region of interest" description="Disordered" evidence="6">
    <location>
        <begin position="614"/>
        <end position="664"/>
    </location>
</feature>
<feature type="compositionally biased region" description="Polar residues" evidence="6">
    <location>
        <begin position="638"/>
        <end position="647"/>
    </location>
</feature>
<evidence type="ECO:0000256" key="5">
    <source>
        <dbReference type="ARBA" id="ARBA00023242"/>
    </source>
</evidence>
<evidence type="ECO:0000259" key="7">
    <source>
        <dbReference type="PROSITE" id="PS50048"/>
    </source>
</evidence>
<feature type="region of interest" description="Disordered" evidence="6">
    <location>
        <begin position="48"/>
        <end position="67"/>
    </location>
</feature>
<dbReference type="InterPro" id="IPR036864">
    <property type="entry name" value="Zn2-C6_fun-type_DNA-bd_sf"/>
</dbReference>
<evidence type="ECO:0000313" key="8">
    <source>
        <dbReference type="EMBL" id="CAH0021743.1"/>
    </source>
</evidence>
<evidence type="ECO:0000256" key="4">
    <source>
        <dbReference type="ARBA" id="ARBA00023163"/>
    </source>
</evidence>
<dbReference type="PANTHER" id="PTHR47338:SF5">
    <property type="entry name" value="ZN(II)2CYS6 TRANSCRIPTION FACTOR (EUROFUNG)"/>
    <property type="match status" value="1"/>
</dbReference>
<dbReference type="EMBL" id="CABFNQ020000660">
    <property type="protein sequence ID" value="CAH0021743.1"/>
    <property type="molecule type" value="Genomic_DNA"/>
</dbReference>
<proteinExistence type="predicted"/>
<keyword evidence="3" id="KW-0805">Transcription regulation</keyword>
<evidence type="ECO:0000256" key="3">
    <source>
        <dbReference type="ARBA" id="ARBA00023015"/>
    </source>
</evidence>
<keyword evidence="9" id="KW-1185">Reference proteome</keyword>
<dbReference type="GO" id="GO:0000981">
    <property type="term" value="F:DNA-binding transcription factor activity, RNA polymerase II-specific"/>
    <property type="evidence" value="ECO:0007669"/>
    <property type="project" value="InterPro"/>
</dbReference>
<dbReference type="Pfam" id="PF00172">
    <property type="entry name" value="Zn_clus"/>
    <property type="match status" value="1"/>
</dbReference>
<evidence type="ECO:0000256" key="6">
    <source>
        <dbReference type="SAM" id="MobiDB-lite"/>
    </source>
</evidence>
<accession>A0A9N9YHW0</accession>
<dbReference type="AlphaFoldDB" id="A0A9N9YHW0"/>
<dbReference type="OrthoDB" id="5069333at2759"/>